<comment type="caution">
    <text evidence="2">The sequence shown here is derived from an EMBL/GenBank/DDBJ whole genome shotgun (WGS) entry which is preliminary data.</text>
</comment>
<sequence>MWKDSETYLDLLNFDYLVEVTKDIIENEDLSPCTIGVYGDWGSGKSSLVEMILKSYECNEDFLCIKFNGWLFEDYEDAKTALLGTIIDKIKEKRTLTVKAEAGVKKLLKNINYLDLVSKGLKYGVDFMLTGGLGTIADITLNQVASKLKSAGQEVNDEEIKKVLEGTFSKEEVRKNLREFQRDFEELLKETKIKKLVVFIDELDRCNHDTILETLEAIRLFLFTKGTSFIIGADERQVMYAVGKRFPEVKGNHLDIGKEYLEKMIQYPIKIPQLGIYEMDFYITSLFLQETFKKEYAEIIEFLKEEREQNFIKFEITYDLIKDKFEDIDEDKLKDVLSVSKQLSSVLSNRLNGNPRHCKRFLNALSMRMKMSKFKNINLDKKVLAKLMLIEYFKDDVFKKIGELQANENGKPEEIKLIEENKWDEVEALKLWKDDFWLSNWINSEPKLSDIDLQNYFYFTRESLQTTFFKSSYSLSLEAENILKGLQAGSDTLRNEAIKKSKTISEFESSEILKTLFVSIESSTEIDSNLLKSFLEWGEANENLHSDTLVKLSTLPAKAIKFTFIPNIVEFGKATGKLEDIKELTDKWGKENTRLKRTIEQELKQK</sequence>
<dbReference type="Pfam" id="PF07693">
    <property type="entry name" value="KAP_NTPase"/>
    <property type="match status" value="1"/>
</dbReference>
<gene>
    <name evidence="2" type="ORF">GCM10010992_13770</name>
</gene>
<dbReference type="PANTHER" id="PTHR22674">
    <property type="entry name" value="NTPASE, KAP FAMILY P-LOOP DOMAIN-CONTAINING 1"/>
    <property type="match status" value="1"/>
</dbReference>
<keyword evidence="3" id="KW-1185">Reference proteome</keyword>
<accession>A0ABQ2NJW3</accession>
<dbReference type="SUPFAM" id="SSF52540">
    <property type="entry name" value="P-loop containing nucleoside triphosphate hydrolases"/>
    <property type="match status" value="1"/>
</dbReference>
<name>A0ABQ2NJW3_9FLAO</name>
<dbReference type="Proteomes" id="UP000620064">
    <property type="component" value="Unassembled WGS sequence"/>
</dbReference>
<dbReference type="EMBL" id="BMLV01000002">
    <property type="protein sequence ID" value="GGP03839.1"/>
    <property type="molecule type" value="Genomic_DNA"/>
</dbReference>
<dbReference type="InterPro" id="IPR011646">
    <property type="entry name" value="KAP_P-loop"/>
</dbReference>
<evidence type="ECO:0000313" key="3">
    <source>
        <dbReference type="Proteomes" id="UP000620064"/>
    </source>
</evidence>
<feature type="domain" description="KAP NTPase" evidence="1">
    <location>
        <begin position="23"/>
        <end position="368"/>
    </location>
</feature>
<protein>
    <submittedName>
        <fullName evidence="2">ATPase</fullName>
    </submittedName>
</protein>
<organism evidence="2 3">
    <name type="scientific">Cloacibacterium rupense</name>
    <dbReference type="NCBI Taxonomy" id="517423"/>
    <lineage>
        <taxon>Bacteria</taxon>
        <taxon>Pseudomonadati</taxon>
        <taxon>Bacteroidota</taxon>
        <taxon>Flavobacteriia</taxon>
        <taxon>Flavobacteriales</taxon>
        <taxon>Weeksellaceae</taxon>
    </lineage>
</organism>
<dbReference type="InterPro" id="IPR027417">
    <property type="entry name" value="P-loop_NTPase"/>
</dbReference>
<reference evidence="3" key="1">
    <citation type="journal article" date="2019" name="Int. J. Syst. Evol. Microbiol.">
        <title>The Global Catalogue of Microorganisms (GCM) 10K type strain sequencing project: providing services to taxonomists for standard genome sequencing and annotation.</title>
        <authorList>
            <consortium name="The Broad Institute Genomics Platform"/>
            <consortium name="The Broad Institute Genome Sequencing Center for Infectious Disease"/>
            <person name="Wu L."/>
            <person name="Ma J."/>
        </authorList>
    </citation>
    <scope>NUCLEOTIDE SEQUENCE [LARGE SCALE GENOMIC DNA]</scope>
    <source>
        <strain evidence="3">CGMCC 1.7656</strain>
    </source>
</reference>
<dbReference type="RefSeq" id="WP_188617335.1">
    <property type="nucleotide sequence ID" value="NZ_BMLV01000002.1"/>
</dbReference>
<dbReference type="Gene3D" id="3.40.50.300">
    <property type="entry name" value="P-loop containing nucleotide triphosphate hydrolases"/>
    <property type="match status" value="1"/>
</dbReference>
<dbReference type="InterPro" id="IPR052754">
    <property type="entry name" value="NTPase_KAP_P-loop"/>
</dbReference>
<dbReference type="PANTHER" id="PTHR22674:SF6">
    <property type="entry name" value="NTPASE KAP FAMILY P-LOOP DOMAIN-CONTAINING PROTEIN 1"/>
    <property type="match status" value="1"/>
</dbReference>
<evidence type="ECO:0000259" key="1">
    <source>
        <dbReference type="Pfam" id="PF07693"/>
    </source>
</evidence>
<evidence type="ECO:0000313" key="2">
    <source>
        <dbReference type="EMBL" id="GGP03839.1"/>
    </source>
</evidence>
<proteinExistence type="predicted"/>